<sequence>MTASPSAFLVTGASTGIGRAVTMRLLAAGWTGFATVRRVEDAPPGVTALLADVTDPPSLDAARQTVEQALAGRRLAALVVNAGIALPGPLLHQPLDEIRRTFEVNVLGAVATVQAFVPLMLPVGDGSARIVAISSVSGKIAAPLVGAYAASKHALEALCDSLRRELMLHGVDVAIVEPGPIATPIWDKGLEFGGTRYAETPYRDTVAAMTTHFADSVAHALPATRVADVVLEALTARRPRSRYVVTARPLTDFRLPRLLPDRLLDRLIAGRLGLTRQRG</sequence>
<evidence type="ECO:0000256" key="2">
    <source>
        <dbReference type="ARBA" id="ARBA00023002"/>
    </source>
</evidence>
<evidence type="ECO:0000313" key="4">
    <source>
        <dbReference type="EMBL" id="MDC7787469.1"/>
    </source>
</evidence>
<keyword evidence="2" id="KW-0560">Oxidoreductase</keyword>
<reference evidence="4" key="1">
    <citation type="journal article" date="2023" name="Microbiol Resour">
        <title>Genome Sequences of Rhodoplanes serenus and Two Thermotolerant Strains, Rhodoplanes tepidamans and 'Rhodoplanes cryptolactis,' Further Refine the Genus.</title>
        <authorList>
            <person name="Rayyan A.A."/>
            <person name="Kyndt J.A."/>
        </authorList>
    </citation>
    <scope>NUCLEOTIDE SEQUENCE</scope>
    <source>
        <strain evidence="4">DSM 9987</strain>
    </source>
</reference>
<dbReference type="InterPro" id="IPR002347">
    <property type="entry name" value="SDR_fam"/>
</dbReference>
<dbReference type="InterPro" id="IPR057326">
    <property type="entry name" value="KR_dom"/>
</dbReference>
<dbReference type="InterPro" id="IPR036291">
    <property type="entry name" value="NAD(P)-bd_dom_sf"/>
</dbReference>
<accession>A0ABT5JCW8</accession>
<dbReference type="PRINTS" id="PR00081">
    <property type="entry name" value="GDHRDH"/>
</dbReference>
<evidence type="ECO:0000313" key="5">
    <source>
        <dbReference type="Proteomes" id="UP001165652"/>
    </source>
</evidence>
<dbReference type="PANTHER" id="PTHR44169">
    <property type="entry name" value="NADPH-DEPENDENT 1-ACYLDIHYDROXYACETONE PHOSPHATE REDUCTASE"/>
    <property type="match status" value="1"/>
</dbReference>
<dbReference type="InterPro" id="IPR020904">
    <property type="entry name" value="Sc_DH/Rdtase_CS"/>
</dbReference>
<proteinExistence type="inferred from homology"/>
<dbReference type="SMART" id="SM00822">
    <property type="entry name" value="PKS_KR"/>
    <property type="match status" value="1"/>
</dbReference>
<name>A0ABT5JCW8_RHOTP</name>
<comment type="caution">
    <text evidence="4">The sequence shown here is derived from an EMBL/GenBank/DDBJ whole genome shotgun (WGS) entry which is preliminary data.</text>
</comment>
<organism evidence="4 5">
    <name type="scientific">Rhodoplanes tepidamans</name>
    <name type="common">Rhodoplanes cryptolactis</name>
    <dbReference type="NCBI Taxonomy" id="200616"/>
    <lineage>
        <taxon>Bacteria</taxon>
        <taxon>Pseudomonadati</taxon>
        <taxon>Pseudomonadota</taxon>
        <taxon>Alphaproteobacteria</taxon>
        <taxon>Hyphomicrobiales</taxon>
        <taxon>Nitrobacteraceae</taxon>
        <taxon>Rhodoplanes</taxon>
    </lineage>
</organism>
<evidence type="ECO:0000259" key="3">
    <source>
        <dbReference type="SMART" id="SM00822"/>
    </source>
</evidence>
<dbReference type="SUPFAM" id="SSF51735">
    <property type="entry name" value="NAD(P)-binding Rossmann-fold domains"/>
    <property type="match status" value="1"/>
</dbReference>
<dbReference type="Proteomes" id="UP001165652">
    <property type="component" value="Unassembled WGS sequence"/>
</dbReference>
<dbReference type="PROSITE" id="PS00061">
    <property type="entry name" value="ADH_SHORT"/>
    <property type="match status" value="1"/>
</dbReference>
<dbReference type="PANTHER" id="PTHR44169:SF6">
    <property type="entry name" value="NADPH-DEPENDENT 1-ACYLDIHYDROXYACETONE PHOSPHATE REDUCTASE"/>
    <property type="match status" value="1"/>
</dbReference>
<gene>
    <name evidence="4" type="ORF">PQJ73_17405</name>
</gene>
<feature type="domain" description="Ketoreductase" evidence="3">
    <location>
        <begin position="6"/>
        <end position="184"/>
    </location>
</feature>
<protein>
    <submittedName>
        <fullName evidence="4">SDR family NAD(P)-dependent oxidoreductase</fullName>
    </submittedName>
</protein>
<evidence type="ECO:0000256" key="1">
    <source>
        <dbReference type="ARBA" id="ARBA00006484"/>
    </source>
</evidence>
<comment type="similarity">
    <text evidence="1">Belongs to the short-chain dehydrogenases/reductases (SDR) family.</text>
</comment>
<dbReference type="RefSeq" id="WP_272778309.1">
    <property type="nucleotide sequence ID" value="NZ_JAQQLI010000028.1"/>
</dbReference>
<reference evidence="4" key="2">
    <citation type="submission" date="2023-02" db="EMBL/GenBank/DDBJ databases">
        <authorList>
            <person name="Rayyan A."/>
            <person name="Meyer T."/>
            <person name="Kyndt J.A."/>
        </authorList>
    </citation>
    <scope>NUCLEOTIDE SEQUENCE</scope>
    <source>
        <strain evidence="4">DSM 9987</strain>
    </source>
</reference>
<keyword evidence="5" id="KW-1185">Reference proteome</keyword>
<dbReference type="Pfam" id="PF00106">
    <property type="entry name" value="adh_short"/>
    <property type="match status" value="1"/>
</dbReference>
<dbReference type="Gene3D" id="3.40.50.720">
    <property type="entry name" value="NAD(P)-binding Rossmann-like Domain"/>
    <property type="match status" value="1"/>
</dbReference>
<dbReference type="EMBL" id="JAQQLI010000028">
    <property type="protein sequence ID" value="MDC7787469.1"/>
    <property type="molecule type" value="Genomic_DNA"/>
</dbReference>